<proteinExistence type="predicted"/>
<evidence type="ECO:0000313" key="1">
    <source>
        <dbReference type="EMBL" id="XBQ68807.1"/>
    </source>
</evidence>
<name>A0AAU7N4A9_9VIRU</name>
<gene>
    <name evidence="1" type="ORF">ZGOWGMRN_CDS_0076</name>
</gene>
<accession>A0AAU7N4A9</accession>
<sequence length="68" mass="7805">MVFMCNGVCEGKSQDPRVRKYSVRKFCSVCDTWVKHEEIVGIRCPCCNTKCRQGKKRKGHTSPEVARL</sequence>
<dbReference type="EMBL" id="PP848464">
    <property type="protein sequence ID" value="XBQ68807.1"/>
    <property type="molecule type" value="Genomic_DNA"/>
</dbReference>
<protein>
    <submittedName>
        <fullName evidence="1">Uncharacterized protein</fullName>
    </submittedName>
</protein>
<reference evidence="1" key="1">
    <citation type="submission" date="2024-05" db="EMBL/GenBank/DDBJ databases">
        <title>The simplest Porifera holobiont: glass sponge Aphrocallistes beatrix thrives with only two symbionts.</title>
        <authorList>
            <person name="N Garritano A."/>
            <person name="A Allen M."/>
            <person name="Thomas T."/>
        </authorList>
    </citation>
    <scope>NUCLEOTIDE SEQUENCE</scope>
    <source>
        <strain evidence="1">AB1</strain>
    </source>
</reference>
<organism evidence="1">
    <name type="scientific">Nitrosopumivirus cobalaminus</name>
    <dbReference type="NCBI Taxonomy" id="3158414"/>
    <lineage>
        <taxon>Viruses</taxon>
    </lineage>
</organism>